<feature type="compositionally biased region" description="Polar residues" evidence="1">
    <location>
        <begin position="36"/>
        <end position="46"/>
    </location>
</feature>
<accession>A0ABR4D1Q2</accession>
<organism evidence="2 3">
    <name type="scientific">Oculimacula yallundae</name>
    <dbReference type="NCBI Taxonomy" id="86028"/>
    <lineage>
        <taxon>Eukaryota</taxon>
        <taxon>Fungi</taxon>
        <taxon>Dikarya</taxon>
        <taxon>Ascomycota</taxon>
        <taxon>Pezizomycotina</taxon>
        <taxon>Leotiomycetes</taxon>
        <taxon>Helotiales</taxon>
        <taxon>Ploettnerulaceae</taxon>
        <taxon>Oculimacula</taxon>
    </lineage>
</organism>
<evidence type="ECO:0000313" key="2">
    <source>
        <dbReference type="EMBL" id="KAL2075548.1"/>
    </source>
</evidence>
<feature type="region of interest" description="Disordered" evidence="1">
    <location>
        <begin position="26"/>
        <end position="86"/>
    </location>
</feature>
<keyword evidence="3" id="KW-1185">Reference proteome</keyword>
<proteinExistence type="predicted"/>
<dbReference type="Proteomes" id="UP001595075">
    <property type="component" value="Unassembled WGS sequence"/>
</dbReference>
<evidence type="ECO:0000313" key="3">
    <source>
        <dbReference type="Proteomes" id="UP001595075"/>
    </source>
</evidence>
<dbReference type="EMBL" id="JAZHXI010000001">
    <property type="protein sequence ID" value="KAL2075548.1"/>
    <property type="molecule type" value="Genomic_DNA"/>
</dbReference>
<name>A0ABR4D1Q2_9HELO</name>
<protein>
    <submittedName>
        <fullName evidence="2">Uncharacterized protein</fullName>
    </submittedName>
</protein>
<gene>
    <name evidence="2" type="ORF">VTL71DRAFT_491</name>
</gene>
<reference evidence="2 3" key="1">
    <citation type="journal article" date="2024" name="Commun. Biol.">
        <title>Comparative genomic analysis of thermophilic fungi reveals convergent evolutionary adaptations and gene losses.</title>
        <authorList>
            <person name="Steindorff A.S."/>
            <person name="Aguilar-Pontes M.V."/>
            <person name="Robinson A.J."/>
            <person name="Andreopoulos B."/>
            <person name="LaButti K."/>
            <person name="Kuo A."/>
            <person name="Mondo S."/>
            <person name="Riley R."/>
            <person name="Otillar R."/>
            <person name="Haridas S."/>
            <person name="Lipzen A."/>
            <person name="Grimwood J."/>
            <person name="Schmutz J."/>
            <person name="Clum A."/>
            <person name="Reid I.D."/>
            <person name="Moisan M.C."/>
            <person name="Butler G."/>
            <person name="Nguyen T.T.M."/>
            <person name="Dewar K."/>
            <person name="Conant G."/>
            <person name="Drula E."/>
            <person name="Henrissat B."/>
            <person name="Hansel C."/>
            <person name="Singer S."/>
            <person name="Hutchinson M.I."/>
            <person name="de Vries R.P."/>
            <person name="Natvig D.O."/>
            <person name="Powell A.J."/>
            <person name="Tsang A."/>
            <person name="Grigoriev I.V."/>
        </authorList>
    </citation>
    <scope>NUCLEOTIDE SEQUENCE [LARGE SCALE GENOMIC DNA]</scope>
    <source>
        <strain evidence="2 3">CBS 494.80</strain>
    </source>
</reference>
<comment type="caution">
    <text evidence="2">The sequence shown here is derived from an EMBL/GenBank/DDBJ whole genome shotgun (WGS) entry which is preliminary data.</text>
</comment>
<evidence type="ECO:0000256" key="1">
    <source>
        <dbReference type="SAM" id="MobiDB-lite"/>
    </source>
</evidence>
<feature type="compositionally biased region" description="Low complexity" evidence="1">
    <location>
        <begin position="55"/>
        <end position="66"/>
    </location>
</feature>
<sequence length="335" mass="37083">MMPTLISDHMGVPSYCTMMALSPDRFEAPRPDMRSVTMSDSQSRFRSTVKHHQARSGQVSSRSGQSPAQQPGLSPTPSPSPSVEGSIRKPFLSQRCAIVRSVPVGPVKLVNEPILLLHFKHQSTRKFCLARHFVASAARNNLIYLFILHGNPVPVFPTVVYIYFNFFCARTALGCCIVLSFPWRARLPYRLLSAGLYLLQYGGLSGVRPLHTHNYFFHTKPCPALPCPVLPCLALLLPIKFLSGLSASFPAIKCHCQKQKESEDGGFFHDGQQQRIVVLTHPVRPILPILVCQTCLSSLSLPVKTKLWPTSLPARDLLYLGSQSGSDDLGHNPKC</sequence>